<organism evidence="1 2">
    <name type="scientific">Romanomermis culicivorax</name>
    <name type="common">Nematode worm</name>
    <dbReference type="NCBI Taxonomy" id="13658"/>
    <lineage>
        <taxon>Eukaryota</taxon>
        <taxon>Metazoa</taxon>
        <taxon>Ecdysozoa</taxon>
        <taxon>Nematoda</taxon>
        <taxon>Enoplea</taxon>
        <taxon>Dorylaimia</taxon>
        <taxon>Mermithida</taxon>
        <taxon>Mermithoidea</taxon>
        <taxon>Mermithidae</taxon>
        <taxon>Romanomermis</taxon>
    </lineage>
</organism>
<reference evidence="2" key="1">
    <citation type="submission" date="2022-11" db="UniProtKB">
        <authorList>
            <consortium name="WormBaseParasite"/>
        </authorList>
    </citation>
    <scope>IDENTIFICATION</scope>
</reference>
<accession>A0A915L083</accession>
<sequence length="12" mass="1306">MPIGVWSNPPAH</sequence>
<keyword evidence="1" id="KW-1185">Reference proteome</keyword>
<evidence type="ECO:0000313" key="2">
    <source>
        <dbReference type="WBParaSite" id="nRc.2.0.1.t44114-RA"/>
    </source>
</evidence>
<name>A0A915L083_ROMCU</name>
<protein>
    <submittedName>
        <fullName evidence="2">Uncharacterized protein</fullName>
    </submittedName>
</protein>
<dbReference type="WBParaSite" id="nRc.2.0.1.t44114-RA">
    <property type="protein sequence ID" value="nRc.2.0.1.t44114-RA"/>
    <property type="gene ID" value="nRc.2.0.1.g44114"/>
</dbReference>
<evidence type="ECO:0000313" key="1">
    <source>
        <dbReference type="Proteomes" id="UP000887565"/>
    </source>
</evidence>
<dbReference type="Proteomes" id="UP000887565">
    <property type="component" value="Unplaced"/>
</dbReference>
<proteinExistence type="predicted"/>